<reference evidence="6 7" key="1">
    <citation type="journal article" date="2020" name="Mol. Biol. Evol.">
        <title>Interspecific Gene Flow and the Evolution of Specialization in Black and White Rhinoceros.</title>
        <authorList>
            <person name="Moodley Y."/>
            <person name="Westbury M.V."/>
            <person name="Russo I.M."/>
            <person name="Gopalakrishnan S."/>
            <person name="Rakotoarivelo A."/>
            <person name="Olsen R.A."/>
            <person name="Prost S."/>
            <person name="Tunstall T."/>
            <person name="Ryder O.A."/>
            <person name="Dalen L."/>
            <person name="Bruford M.W."/>
        </authorList>
    </citation>
    <scope>NUCLEOTIDE SEQUENCE [LARGE SCALE GENOMIC DNA]</scope>
    <source>
        <strain evidence="6">SBR-YM</strain>
        <tissue evidence="6">Skin</tissue>
    </source>
</reference>
<accession>A0A7J7F0L6</accession>
<evidence type="ECO:0000256" key="5">
    <source>
        <dbReference type="SAM" id="MobiDB-lite"/>
    </source>
</evidence>
<dbReference type="AlphaFoldDB" id="A0A7J7F0L6"/>
<evidence type="ECO:0000256" key="3">
    <source>
        <dbReference type="ARBA" id="ARBA00022614"/>
    </source>
</evidence>
<evidence type="ECO:0000313" key="6">
    <source>
        <dbReference type="EMBL" id="KAF5921511.1"/>
    </source>
</evidence>
<dbReference type="Pfam" id="PF00560">
    <property type="entry name" value="LRR_1"/>
    <property type="match status" value="2"/>
</dbReference>
<gene>
    <name evidence="6" type="ORF">HPG69_010691</name>
</gene>
<name>A0A7J7F0L6_DICBM</name>
<dbReference type="InterPro" id="IPR001611">
    <property type="entry name" value="Leu-rich_rpt"/>
</dbReference>
<protein>
    <recommendedName>
        <fullName evidence="2">Leucine-rich repeat-containing protein 14</fullName>
    </recommendedName>
</protein>
<dbReference type="EMBL" id="JACDTQ010001631">
    <property type="protein sequence ID" value="KAF5921511.1"/>
    <property type="molecule type" value="Genomic_DNA"/>
</dbReference>
<dbReference type="SUPFAM" id="SSF52047">
    <property type="entry name" value="RNI-like"/>
    <property type="match status" value="1"/>
</dbReference>
<evidence type="ECO:0000256" key="2">
    <source>
        <dbReference type="ARBA" id="ARBA00014228"/>
    </source>
</evidence>
<organism evidence="6 7">
    <name type="scientific">Diceros bicornis minor</name>
    <name type="common">South-central black rhinoceros</name>
    <dbReference type="NCBI Taxonomy" id="77932"/>
    <lineage>
        <taxon>Eukaryota</taxon>
        <taxon>Metazoa</taxon>
        <taxon>Chordata</taxon>
        <taxon>Craniata</taxon>
        <taxon>Vertebrata</taxon>
        <taxon>Euteleostomi</taxon>
        <taxon>Mammalia</taxon>
        <taxon>Eutheria</taxon>
        <taxon>Laurasiatheria</taxon>
        <taxon>Perissodactyla</taxon>
        <taxon>Rhinocerotidae</taxon>
        <taxon>Diceros</taxon>
    </lineage>
</organism>
<feature type="region of interest" description="Disordered" evidence="5">
    <location>
        <begin position="204"/>
        <end position="238"/>
    </location>
</feature>
<proteinExistence type="inferred from homology"/>
<evidence type="ECO:0000256" key="1">
    <source>
        <dbReference type="ARBA" id="ARBA00009552"/>
    </source>
</evidence>
<keyword evidence="4" id="KW-0677">Repeat</keyword>
<dbReference type="PANTHER" id="PTHR14224:SF95">
    <property type="entry name" value="MELANOMA ANTIGEN PREFERENTIALLY EXPRESSED IN TUMORS-LIKE"/>
    <property type="match status" value="1"/>
</dbReference>
<comment type="similarity">
    <text evidence="1">Belongs to the PRAME family. LRRC14 subfamily.</text>
</comment>
<evidence type="ECO:0000256" key="4">
    <source>
        <dbReference type="ARBA" id="ARBA00022737"/>
    </source>
</evidence>
<sequence length="624" mass="69053">MEMSNPALLRLLELAAHSLLSNEASPLPALEEFTVTLFPPLLTAAFAKGHKKSLKALVQAWPFLFLHLGSLIVQWPNQDSLQLCWMGWRSSLTTGLVPGKGDAGTKAFTQSQRERAGVEGRGCRRGHVRIGAWEGARARREKPIREGRMDRLHSSSGLLLLFVPWALLGSPGVSISPQGSHPHRRSELRVLDLTLDFEQVQGQGASEAMASQDRDDLSSQSQGHSQAQASRGRKERTEAALRTSPFKLDMFLSGLLNEVEWSCGSLRLCCRKLQVEEMSYSSVKGILRMLDLDFIQELEVFDWFQALSEQSLFATQPGRICNPCSLKLACCHWAFSPWASILPLLPLPAQHPGPPPDAPPGLLLSLRQPASSAQVNSRESLECPKSSQSREQGRKWCPFFPAHGVMAPSKRLLSAALVGTCNVGLHFPKEKLLVGRVRRGPSSCLQTPLHTLEIRSCMLPDTDITYLSQSFHTTHLKKLDLNGNSLSHMVPGPLETLPEEASGTLQHLDLNHCQLKDAHLSTILPALCRCSCLSSLGLADNPVSRAGLLSLLEHTAGLMELKRVLYPIPVECFVYLYGLSRGPVNQEKLCQVQAELQKLLQALQHADMQWMPPLPLPWRLEQLY</sequence>
<dbReference type="Proteomes" id="UP000551758">
    <property type="component" value="Unassembled WGS sequence"/>
</dbReference>
<feature type="compositionally biased region" description="Low complexity" evidence="5">
    <location>
        <begin position="218"/>
        <end position="230"/>
    </location>
</feature>
<keyword evidence="3" id="KW-0433">Leucine-rich repeat</keyword>
<dbReference type="GO" id="GO:0005737">
    <property type="term" value="C:cytoplasm"/>
    <property type="evidence" value="ECO:0007669"/>
    <property type="project" value="TreeGrafter"/>
</dbReference>
<dbReference type="PANTHER" id="PTHR14224">
    <property type="entry name" value="SIMILAR TO PREFERENTIALLY EXPRESSED ANTIGEN IN MELANOMA-LIKE 3"/>
    <property type="match status" value="1"/>
</dbReference>
<dbReference type="Gene3D" id="3.80.10.10">
    <property type="entry name" value="Ribonuclease Inhibitor"/>
    <property type="match status" value="1"/>
</dbReference>
<evidence type="ECO:0000313" key="7">
    <source>
        <dbReference type="Proteomes" id="UP000551758"/>
    </source>
</evidence>
<dbReference type="InterPro" id="IPR032675">
    <property type="entry name" value="LRR_dom_sf"/>
</dbReference>
<comment type="caution">
    <text evidence="6">The sequence shown here is derived from an EMBL/GenBank/DDBJ whole genome shotgun (WGS) entry which is preliminary data.</text>
</comment>
<keyword evidence="7" id="KW-1185">Reference proteome</keyword>
<dbReference type="InterPro" id="IPR050694">
    <property type="entry name" value="LRRC14/PRAME"/>
</dbReference>